<dbReference type="EMBL" id="JAJVDC020000289">
    <property type="protein sequence ID" value="KAL1615936.1"/>
    <property type="molecule type" value="Genomic_DNA"/>
</dbReference>
<dbReference type="Pfam" id="PF00106">
    <property type="entry name" value="adh_short"/>
    <property type="match status" value="1"/>
</dbReference>
<gene>
    <name evidence="4" type="ORF">SLS56_011631</name>
</gene>
<protein>
    <recommendedName>
        <fullName evidence="6">Hydroxynaphthalene reductase-like protein Arp2</fullName>
    </recommendedName>
</protein>
<dbReference type="InterPro" id="IPR002347">
    <property type="entry name" value="SDR_fam"/>
</dbReference>
<dbReference type="CDD" id="cd05339">
    <property type="entry name" value="17beta-HSDXI-like_SDR_c"/>
    <property type="match status" value="1"/>
</dbReference>
<name>A0ABR3SB66_9PEZI</name>
<dbReference type="PANTHER" id="PTHR24322:SF736">
    <property type="entry name" value="RETINOL DEHYDROGENASE 10"/>
    <property type="match status" value="1"/>
</dbReference>
<dbReference type="PRINTS" id="PR00081">
    <property type="entry name" value="GDHRDH"/>
</dbReference>
<dbReference type="Gene3D" id="3.40.50.720">
    <property type="entry name" value="NAD(P)-binding Rossmann-like Domain"/>
    <property type="match status" value="1"/>
</dbReference>
<proteinExistence type="inferred from homology"/>
<dbReference type="Proteomes" id="UP001521116">
    <property type="component" value="Unassembled WGS sequence"/>
</dbReference>
<comment type="similarity">
    <text evidence="1 3">Belongs to the short-chain dehydrogenases/reductases (SDR) family.</text>
</comment>
<dbReference type="PANTHER" id="PTHR24322">
    <property type="entry name" value="PKSB"/>
    <property type="match status" value="1"/>
</dbReference>
<dbReference type="PRINTS" id="PR00080">
    <property type="entry name" value="SDRFAMILY"/>
</dbReference>
<organism evidence="4 5">
    <name type="scientific">Neofusicoccum ribis</name>
    <dbReference type="NCBI Taxonomy" id="45134"/>
    <lineage>
        <taxon>Eukaryota</taxon>
        <taxon>Fungi</taxon>
        <taxon>Dikarya</taxon>
        <taxon>Ascomycota</taxon>
        <taxon>Pezizomycotina</taxon>
        <taxon>Dothideomycetes</taxon>
        <taxon>Dothideomycetes incertae sedis</taxon>
        <taxon>Botryosphaeriales</taxon>
        <taxon>Botryosphaeriaceae</taxon>
        <taxon>Neofusicoccum</taxon>
    </lineage>
</organism>
<reference evidence="4 5" key="1">
    <citation type="submission" date="2024-02" db="EMBL/GenBank/DDBJ databases">
        <title>De novo assembly and annotation of 12 fungi associated with fruit tree decline syndrome in Ontario, Canada.</title>
        <authorList>
            <person name="Sulman M."/>
            <person name="Ellouze W."/>
            <person name="Ilyukhin E."/>
        </authorList>
    </citation>
    <scope>NUCLEOTIDE SEQUENCE [LARGE SCALE GENOMIC DNA]</scope>
    <source>
        <strain evidence="4 5">M1-105</strain>
    </source>
</reference>
<accession>A0ABR3SB66</accession>
<keyword evidence="5" id="KW-1185">Reference proteome</keyword>
<sequence length="276" mass="30597">MRFATETSKWNWPEEIAVITGGSDGIGSCVAEGLASHGVKVAVLDIQPPTERIKDLPNITFFECDVSNRALVSRVAEEVRKTLGAPSILINNAGIGRPYTILDLPPDRPYEVLSTNVMSHFYTLQEFLPGMIEQKKGHVMAVASIASFWSGAAMSSYSCSKAAVLALHESLVQELKHRYRCPEIKTSIVHPHFTRTKLIAGFEESLKKRKRAAPLLEPQDVADRMVKQILSGKSGQIFIPESTRILIPLVRGLPTWLQEFLRDSVARSEMNTEIGK</sequence>
<evidence type="ECO:0000256" key="1">
    <source>
        <dbReference type="ARBA" id="ARBA00006484"/>
    </source>
</evidence>
<keyword evidence="2" id="KW-0560">Oxidoreductase</keyword>
<evidence type="ECO:0000256" key="2">
    <source>
        <dbReference type="ARBA" id="ARBA00023002"/>
    </source>
</evidence>
<dbReference type="InterPro" id="IPR036291">
    <property type="entry name" value="NAD(P)-bd_dom_sf"/>
</dbReference>
<evidence type="ECO:0000256" key="3">
    <source>
        <dbReference type="RuleBase" id="RU000363"/>
    </source>
</evidence>
<evidence type="ECO:0000313" key="4">
    <source>
        <dbReference type="EMBL" id="KAL1615936.1"/>
    </source>
</evidence>
<evidence type="ECO:0008006" key="6">
    <source>
        <dbReference type="Google" id="ProtNLM"/>
    </source>
</evidence>
<comment type="caution">
    <text evidence="4">The sequence shown here is derived from an EMBL/GenBank/DDBJ whole genome shotgun (WGS) entry which is preliminary data.</text>
</comment>
<evidence type="ECO:0000313" key="5">
    <source>
        <dbReference type="Proteomes" id="UP001521116"/>
    </source>
</evidence>
<dbReference type="SUPFAM" id="SSF51735">
    <property type="entry name" value="NAD(P)-binding Rossmann-fold domains"/>
    <property type="match status" value="1"/>
</dbReference>